<dbReference type="Proteomes" id="UP001281761">
    <property type="component" value="Unassembled WGS sequence"/>
</dbReference>
<proteinExistence type="predicted"/>
<gene>
    <name evidence="2" type="ORF">BLNAU_4719</name>
</gene>
<evidence type="ECO:0000313" key="3">
    <source>
        <dbReference type="Proteomes" id="UP001281761"/>
    </source>
</evidence>
<evidence type="ECO:0000256" key="1">
    <source>
        <dbReference type="SAM" id="MobiDB-lite"/>
    </source>
</evidence>
<evidence type="ECO:0008006" key="4">
    <source>
        <dbReference type="Google" id="ProtNLM"/>
    </source>
</evidence>
<reference evidence="2 3" key="1">
    <citation type="journal article" date="2022" name="bioRxiv">
        <title>Genomics of Preaxostyla Flagellates Illuminates Evolutionary Transitions and the Path Towards Mitochondrial Loss.</title>
        <authorList>
            <person name="Novak L.V.F."/>
            <person name="Treitli S.C."/>
            <person name="Pyrih J."/>
            <person name="Halakuc P."/>
            <person name="Pipaliya S.V."/>
            <person name="Vacek V."/>
            <person name="Brzon O."/>
            <person name="Soukal P."/>
            <person name="Eme L."/>
            <person name="Dacks J.B."/>
            <person name="Karnkowska A."/>
            <person name="Elias M."/>
            <person name="Hampl V."/>
        </authorList>
    </citation>
    <scope>NUCLEOTIDE SEQUENCE [LARGE SCALE GENOMIC DNA]</scope>
    <source>
        <strain evidence="2">NAU3</strain>
        <tissue evidence="2">Gut</tissue>
    </source>
</reference>
<keyword evidence="3" id="KW-1185">Reference proteome</keyword>
<evidence type="ECO:0000313" key="2">
    <source>
        <dbReference type="EMBL" id="KAK2960166.1"/>
    </source>
</evidence>
<comment type="caution">
    <text evidence="2">The sequence shown here is derived from an EMBL/GenBank/DDBJ whole genome shotgun (WGS) entry which is preliminary data.</text>
</comment>
<dbReference type="EMBL" id="JARBJD010000024">
    <property type="protein sequence ID" value="KAK2960166.1"/>
    <property type="molecule type" value="Genomic_DNA"/>
</dbReference>
<protein>
    <recommendedName>
        <fullName evidence="4">ABC transporter domain-containing protein</fullName>
    </recommendedName>
</protein>
<sequence>MKRSAKSHPNDAPLPTQTFRENLRMNVDNKGRMEKGLDQAAWRWCTSLRLFNADFIEWLRVSVAEQMEPIAESSNQIREKWEGAQRTADTKVFAALPVILSTSPSRPSAEQTSRLSSSEHICCHWSCIPTPTFLARLRSSSRPLPLHSAAIYHIARRTPLAILVTWIVPSDNEARGVQRTGSAIGVWLADASVDAHGTELRVGRKISGGSKQRMLLARVCYSILMQCEADCSTHSVSDSESNPKREGDGYSGRR</sequence>
<name>A0ABQ9Y8T6_9EUKA</name>
<organism evidence="2 3">
    <name type="scientific">Blattamonas nauphoetae</name>
    <dbReference type="NCBI Taxonomy" id="2049346"/>
    <lineage>
        <taxon>Eukaryota</taxon>
        <taxon>Metamonada</taxon>
        <taxon>Preaxostyla</taxon>
        <taxon>Oxymonadida</taxon>
        <taxon>Blattamonas</taxon>
    </lineage>
</organism>
<accession>A0ABQ9Y8T6</accession>
<feature type="region of interest" description="Disordered" evidence="1">
    <location>
        <begin position="233"/>
        <end position="254"/>
    </location>
</feature>